<dbReference type="OrthoDB" id="9804207at2"/>
<name>A0A316JAW5_9HYPH</name>
<dbReference type="PANTHER" id="PTHR43821">
    <property type="entry name" value="NAD(P)H NITROREDUCTASE YDJA-RELATED"/>
    <property type="match status" value="1"/>
</dbReference>
<comment type="caution">
    <text evidence="10">The sequence shown here is derived from an EMBL/GenBank/DDBJ whole genome shotgun (WGS) entry which is preliminary data.</text>
</comment>
<dbReference type="Pfam" id="PF00881">
    <property type="entry name" value="Nitroreductase"/>
    <property type="match status" value="1"/>
</dbReference>
<gene>
    <name evidence="10" type="ORF">DKP76_08995</name>
</gene>
<dbReference type="Gene3D" id="3.40.109.10">
    <property type="entry name" value="NADH Oxidase"/>
    <property type="match status" value="1"/>
</dbReference>
<reference evidence="10 11" key="1">
    <citation type="submission" date="2018-05" db="EMBL/GenBank/DDBJ databases">
        <title>Comparative genomic sequence analysis between strain HN4 and CCM 8460T (Falsochrobactrum ovis) will provide more evidence to prove that HN4 is a new species of Falsochrobactrum.</title>
        <authorList>
            <person name="Lyu W."/>
            <person name="Sun L."/>
            <person name="Yao L."/>
        </authorList>
    </citation>
    <scope>NUCLEOTIDE SEQUENCE [LARGE SCALE GENOMIC DNA]</scope>
    <source>
        <strain evidence="10 11">HN4</strain>
    </source>
</reference>
<keyword evidence="11" id="KW-1185">Reference proteome</keyword>
<evidence type="ECO:0000313" key="11">
    <source>
        <dbReference type="Proteomes" id="UP000245865"/>
    </source>
</evidence>
<keyword evidence="5 7" id="KW-0560">Oxidoreductase</keyword>
<organism evidence="10 11">
    <name type="scientific">Falsochrobactrum shanghaiense</name>
    <dbReference type="NCBI Taxonomy" id="2201899"/>
    <lineage>
        <taxon>Bacteria</taxon>
        <taxon>Pseudomonadati</taxon>
        <taxon>Pseudomonadota</taxon>
        <taxon>Alphaproteobacteria</taxon>
        <taxon>Hyphomicrobiales</taxon>
        <taxon>Brucellaceae</taxon>
        <taxon>Falsochrobactrum</taxon>
    </lineage>
</organism>
<feature type="binding site" description="in other chain" evidence="8">
    <location>
        <begin position="12"/>
        <end position="14"/>
    </location>
    <ligand>
        <name>FMN</name>
        <dbReference type="ChEBI" id="CHEBI:58210"/>
        <note>ligand shared between dimeric partners</note>
    </ligand>
</feature>
<evidence type="ECO:0000256" key="4">
    <source>
        <dbReference type="ARBA" id="ARBA00022857"/>
    </source>
</evidence>
<sequence>MKHPVFEFLAERSSTPISAISEPAPEGDELAGLLKVAARVPDHGRLTPWRFILYRGAKRHEVGEYLAKRAEEREGPLPESRKEQERARFARAPLVIGVISSPVAHERIPQWEQFLSAGAVAMNLCIGANALGYATNWITNWYSDDAQARAFLGLASHERVAGFVHIGTAANKMPERPRADMEQIVSDYDGPWKA</sequence>
<dbReference type="InterPro" id="IPR000415">
    <property type="entry name" value="Nitroreductase-like"/>
</dbReference>
<dbReference type="PANTHER" id="PTHR43821:SF1">
    <property type="entry name" value="NAD(P)H NITROREDUCTASE YDJA-RELATED"/>
    <property type="match status" value="1"/>
</dbReference>
<evidence type="ECO:0000256" key="7">
    <source>
        <dbReference type="PIRNR" id="PIRNR000232"/>
    </source>
</evidence>
<dbReference type="SUPFAM" id="SSF55469">
    <property type="entry name" value="FMN-dependent nitroreductase-like"/>
    <property type="match status" value="1"/>
</dbReference>
<dbReference type="EC" id="1.-.-.-" evidence="7"/>
<protein>
    <recommendedName>
        <fullName evidence="7">Putative NAD(P)H nitroreductase</fullName>
        <ecNumber evidence="7">1.-.-.-</ecNumber>
    </recommendedName>
</protein>
<evidence type="ECO:0000313" key="10">
    <source>
        <dbReference type="EMBL" id="PWL17889.1"/>
    </source>
</evidence>
<dbReference type="PIRSF" id="PIRSF000232">
    <property type="entry name" value="YdjA"/>
    <property type="match status" value="1"/>
</dbReference>
<keyword evidence="2 7" id="KW-0285">Flavoprotein</keyword>
<evidence type="ECO:0000256" key="2">
    <source>
        <dbReference type="ARBA" id="ARBA00022630"/>
    </source>
</evidence>
<keyword evidence="4 7" id="KW-0521">NADP</keyword>
<keyword evidence="6 7" id="KW-0520">NAD</keyword>
<feature type="binding site" evidence="8">
    <location>
        <position position="39"/>
    </location>
    <ligand>
        <name>FMN</name>
        <dbReference type="ChEBI" id="CHEBI:58210"/>
        <note>ligand shared between dimeric partners</note>
    </ligand>
</feature>
<feature type="binding site" evidence="8">
    <location>
        <position position="43"/>
    </location>
    <ligand>
        <name>FMN</name>
        <dbReference type="ChEBI" id="CHEBI:58210"/>
        <note>ligand shared between dimeric partners</note>
    </ligand>
</feature>
<dbReference type="GO" id="GO:0016491">
    <property type="term" value="F:oxidoreductase activity"/>
    <property type="evidence" value="ECO:0007669"/>
    <property type="project" value="UniProtKB-UniRule"/>
</dbReference>
<evidence type="ECO:0000259" key="9">
    <source>
        <dbReference type="Pfam" id="PF00881"/>
    </source>
</evidence>
<dbReference type="RefSeq" id="WP_109706123.1">
    <property type="nucleotide sequence ID" value="NZ_QGDB01000003.1"/>
</dbReference>
<evidence type="ECO:0000256" key="8">
    <source>
        <dbReference type="PIRSR" id="PIRSR000232-1"/>
    </source>
</evidence>
<keyword evidence="3 7" id="KW-0288">FMN</keyword>
<feature type="binding site" description="in other chain" evidence="8">
    <location>
        <begin position="137"/>
        <end position="139"/>
    </location>
    <ligand>
        <name>FMN</name>
        <dbReference type="ChEBI" id="CHEBI:58210"/>
        <note>ligand shared between dimeric partners</note>
    </ligand>
</feature>
<dbReference type="EMBL" id="QGDB01000003">
    <property type="protein sequence ID" value="PWL17889.1"/>
    <property type="molecule type" value="Genomic_DNA"/>
</dbReference>
<feature type="domain" description="Nitroreductase" evidence="9">
    <location>
        <begin position="23"/>
        <end position="167"/>
    </location>
</feature>
<evidence type="ECO:0000256" key="6">
    <source>
        <dbReference type="ARBA" id="ARBA00023027"/>
    </source>
</evidence>
<proteinExistence type="inferred from homology"/>
<accession>A0A316JAW5</accession>
<evidence type="ECO:0000256" key="1">
    <source>
        <dbReference type="ARBA" id="ARBA00007118"/>
    </source>
</evidence>
<dbReference type="InterPro" id="IPR026021">
    <property type="entry name" value="YdjA-like"/>
</dbReference>
<dbReference type="InterPro" id="IPR029479">
    <property type="entry name" value="Nitroreductase"/>
</dbReference>
<dbReference type="CDD" id="cd02135">
    <property type="entry name" value="YdjA-like"/>
    <property type="match status" value="1"/>
</dbReference>
<evidence type="ECO:0000256" key="5">
    <source>
        <dbReference type="ARBA" id="ARBA00023002"/>
    </source>
</evidence>
<dbReference type="InterPro" id="IPR052530">
    <property type="entry name" value="NAD(P)H_nitroreductase"/>
</dbReference>
<comment type="similarity">
    <text evidence="1 7">Belongs to the nitroreductase family.</text>
</comment>
<dbReference type="AlphaFoldDB" id="A0A316JAW5"/>
<dbReference type="Proteomes" id="UP000245865">
    <property type="component" value="Unassembled WGS sequence"/>
</dbReference>
<comment type="cofactor">
    <cofactor evidence="8">
        <name>FMN</name>
        <dbReference type="ChEBI" id="CHEBI:58210"/>
    </cofactor>
    <text evidence="8">Binds 1 FMN per subunit.</text>
</comment>
<evidence type="ECO:0000256" key="3">
    <source>
        <dbReference type="ARBA" id="ARBA00022643"/>
    </source>
</evidence>